<dbReference type="EMBL" id="WAGX01000005">
    <property type="protein sequence ID" value="KAB1437708.1"/>
    <property type="molecule type" value="Genomic_DNA"/>
</dbReference>
<proteinExistence type="inferred from homology"/>
<keyword evidence="12" id="KW-0282">Flagellum</keyword>
<dbReference type="GO" id="GO:0009288">
    <property type="term" value="C:bacterial-type flagellum"/>
    <property type="evidence" value="ECO:0007669"/>
    <property type="project" value="InterPro"/>
</dbReference>
<evidence type="ECO:0000256" key="2">
    <source>
        <dbReference type="ARBA" id="ARBA00010004"/>
    </source>
</evidence>
<name>A0A7V7QJC1_9FIRM</name>
<reference evidence="12 13" key="1">
    <citation type="submission" date="2019-09" db="EMBL/GenBank/DDBJ databases">
        <authorList>
            <person name="Valk L.C."/>
        </authorList>
    </citation>
    <scope>NUCLEOTIDE SEQUENCE [LARGE SCALE GENOMIC DNA]</scope>
    <source>
        <strain evidence="12">GalUA</strain>
    </source>
</reference>
<evidence type="ECO:0000313" key="13">
    <source>
        <dbReference type="Proteomes" id="UP000461768"/>
    </source>
</evidence>
<evidence type="ECO:0000256" key="5">
    <source>
        <dbReference type="ARBA" id="ARBA00022475"/>
    </source>
</evidence>
<reference evidence="12 13" key="2">
    <citation type="submission" date="2020-02" db="EMBL/GenBank/DDBJ databases">
        <title>Candidatus Galacturonibacter soehngenii shows hetero-acetogenic catabolism of galacturonic acid but lacks a canonical carbon monoxide dehydrogenase/acetyl-CoA synthase complex.</title>
        <authorList>
            <person name="Diender M."/>
            <person name="Stouten G.R."/>
            <person name="Petersen J.F."/>
            <person name="Nielsen P.H."/>
            <person name="Dueholm M.S."/>
            <person name="Pronk J.T."/>
            <person name="Van Loosdrecht M.C.M."/>
        </authorList>
    </citation>
    <scope>NUCLEOTIDE SEQUENCE [LARGE SCALE GENOMIC DNA]</scope>
    <source>
        <strain evidence="12">GalUA</strain>
    </source>
</reference>
<evidence type="ECO:0000313" key="12">
    <source>
        <dbReference type="EMBL" id="KAB1437708.1"/>
    </source>
</evidence>
<keyword evidence="8" id="KW-0653">Protein transport</keyword>
<comment type="caution">
    <text evidence="12">The sequence shown here is derived from an EMBL/GenBank/DDBJ whole genome shotgun (WGS) entry which is preliminary data.</text>
</comment>
<sequence length="147" mass="17300">MAKFIYKMENILEIKYKLESQAKTNYANAAAKLNEEKQILQRLVARQRAYESELKKLMSDRLDILEIKVCKSAIEKAKIDVKAQILQVTLAERNLEQARIRLYEVMNDRKIHEKLKENAFEDFKKELGVQEGKEIDELVSYTYSKAR</sequence>
<evidence type="ECO:0000256" key="4">
    <source>
        <dbReference type="ARBA" id="ARBA00022448"/>
    </source>
</evidence>
<accession>A0A7V7QJC1</accession>
<protein>
    <recommendedName>
        <fullName evidence="3">Flagellar FliJ protein</fullName>
    </recommendedName>
</protein>
<dbReference type="GO" id="GO:0071973">
    <property type="term" value="P:bacterial-type flagellum-dependent cell motility"/>
    <property type="evidence" value="ECO:0007669"/>
    <property type="project" value="InterPro"/>
</dbReference>
<evidence type="ECO:0000256" key="3">
    <source>
        <dbReference type="ARBA" id="ARBA00020392"/>
    </source>
</evidence>
<keyword evidence="5" id="KW-1003">Cell membrane</keyword>
<keyword evidence="10" id="KW-1006">Bacterial flagellum protein export</keyword>
<evidence type="ECO:0000256" key="10">
    <source>
        <dbReference type="ARBA" id="ARBA00023225"/>
    </source>
</evidence>
<evidence type="ECO:0000256" key="9">
    <source>
        <dbReference type="ARBA" id="ARBA00023136"/>
    </source>
</evidence>
<dbReference type="Pfam" id="PF02050">
    <property type="entry name" value="FliJ"/>
    <property type="match status" value="1"/>
</dbReference>
<keyword evidence="4" id="KW-0813">Transport</keyword>
<comment type="similarity">
    <text evidence="2">Belongs to the FliJ family.</text>
</comment>
<dbReference type="Gene3D" id="1.10.287.1700">
    <property type="match status" value="1"/>
</dbReference>
<evidence type="ECO:0000256" key="11">
    <source>
        <dbReference type="SAM" id="Coils"/>
    </source>
</evidence>
<keyword evidence="13" id="KW-1185">Reference proteome</keyword>
<dbReference type="GO" id="GO:0044781">
    <property type="term" value="P:bacterial-type flagellum organization"/>
    <property type="evidence" value="ECO:0007669"/>
    <property type="project" value="UniProtKB-KW"/>
</dbReference>
<dbReference type="AlphaFoldDB" id="A0A7V7QJC1"/>
<organism evidence="12 13">
    <name type="scientific">Candidatus Galacturonatibacter soehngenii</name>
    <dbReference type="NCBI Taxonomy" id="2307010"/>
    <lineage>
        <taxon>Bacteria</taxon>
        <taxon>Bacillati</taxon>
        <taxon>Bacillota</taxon>
        <taxon>Clostridia</taxon>
        <taxon>Lachnospirales</taxon>
        <taxon>Lachnospiraceae</taxon>
        <taxon>Candidatus Galacturonatibacter</taxon>
    </lineage>
</organism>
<keyword evidence="7" id="KW-1005">Bacterial flagellum biogenesis</keyword>
<keyword evidence="12" id="KW-0966">Cell projection</keyword>
<dbReference type="OrthoDB" id="1767518at2"/>
<keyword evidence="6" id="KW-0145">Chemotaxis</keyword>
<dbReference type="Proteomes" id="UP000461768">
    <property type="component" value="Unassembled WGS sequence"/>
</dbReference>
<dbReference type="NCBIfam" id="TIGR02473">
    <property type="entry name" value="flagell_FliJ"/>
    <property type="match status" value="1"/>
</dbReference>
<keyword evidence="12" id="KW-0969">Cilium</keyword>
<comment type="subcellular location">
    <subcellularLocation>
        <location evidence="1">Cell membrane</location>
        <topology evidence="1">Peripheral membrane protein</topology>
        <orientation evidence="1">Cytoplasmic side</orientation>
    </subcellularLocation>
</comment>
<evidence type="ECO:0000256" key="6">
    <source>
        <dbReference type="ARBA" id="ARBA00022500"/>
    </source>
</evidence>
<evidence type="ECO:0000256" key="7">
    <source>
        <dbReference type="ARBA" id="ARBA00022795"/>
    </source>
</evidence>
<keyword evidence="11" id="KW-0175">Coiled coil</keyword>
<dbReference type="InterPro" id="IPR012823">
    <property type="entry name" value="Flagell_FliJ"/>
</dbReference>
<dbReference type="GO" id="GO:0005886">
    <property type="term" value="C:plasma membrane"/>
    <property type="evidence" value="ECO:0007669"/>
    <property type="project" value="UniProtKB-SubCell"/>
</dbReference>
<dbReference type="GO" id="GO:0015031">
    <property type="term" value="P:protein transport"/>
    <property type="evidence" value="ECO:0007669"/>
    <property type="project" value="UniProtKB-KW"/>
</dbReference>
<evidence type="ECO:0000256" key="8">
    <source>
        <dbReference type="ARBA" id="ARBA00022927"/>
    </source>
</evidence>
<dbReference type="InterPro" id="IPR053716">
    <property type="entry name" value="Flag_assembly_chemotaxis_eff"/>
</dbReference>
<gene>
    <name evidence="12" type="primary">fliJ</name>
    <name evidence="12" type="ORF">F7O84_08900</name>
</gene>
<dbReference type="RefSeq" id="WP_151144242.1">
    <property type="nucleotide sequence ID" value="NZ_WAGX01000005.1"/>
</dbReference>
<feature type="coiled-coil region" evidence="11">
    <location>
        <begin position="23"/>
        <end position="60"/>
    </location>
</feature>
<evidence type="ECO:0000256" key="1">
    <source>
        <dbReference type="ARBA" id="ARBA00004413"/>
    </source>
</evidence>
<dbReference type="GO" id="GO:0006935">
    <property type="term" value="P:chemotaxis"/>
    <property type="evidence" value="ECO:0007669"/>
    <property type="project" value="UniProtKB-KW"/>
</dbReference>
<keyword evidence="9" id="KW-0472">Membrane</keyword>